<dbReference type="GO" id="GO:0004852">
    <property type="term" value="F:uroporphyrinogen-III synthase activity"/>
    <property type="evidence" value="ECO:0007669"/>
    <property type="project" value="UniProtKB-UniRule"/>
</dbReference>
<dbReference type="InterPro" id="IPR036108">
    <property type="entry name" value="4pyrrol_syn_uPrphyn_synt_sf"/>
</dbReference>
<keyword evidence="5 9" id="KW-0627">Porphyrin biosynthesis</keyword>
<dbReference type="CDD" id="cd06578">
    <property type="entry name" value="HemD"/>
    <property type="match status" value="1"/>
</dbReference>
<evidence type="ECO:0000313" key="11">
    <source>
        <dbReference type="EMBL" id="SMA45824.1"/>
    </source>
</evidence>
<dbReference type="PANTHER" id="PTHR38042">
    <property type="entry name" value="UROPORPHYRINOGEN-III SYNTHASE, CHLOROPLASTIC"/>
    <property type="match status" value="1"/>
</dbReference>
<dbReference type="PANTHER" id="PTHR38042:SF1">
    <property type="entry name" value="UROPORPHYRINOGEN-III SYNTHASE, CHLOROPLASTIC"/>
    <property type="match status" value="1"/>
</dbReference>
<gene>
    <name evidence="11" type="primary">hemD</name>
    <name evidence="11" type="ORF">EHSB41UT_02001</name>
</gene>
<dbReference type="AlphaFoldDB" id="A0A1X7AJA7"/>
<dbReference type="RefSeq" id="WP_087109390.1">
    <property type="nucleotide sequence ID" value="NZ_CBCSCN010000002.1"/>
</dbReference>
<dbReference type="GO" id="GO:0006782">
    <property type="term" value="P:protoporphyrinogen IX biosynthetic process"/>
    <property type="evidence" value="ECO:0007669"/>
    <property type="project" value="UniProtKB-UniRule"/>
</dbReference>
<keyword evidence="12" id="KW-1185">Reference proteome</keyword>
<dbReference type="Proteomes" id="UP000196573">
    <property type="component" value="Unassembled WGS sequence"/>
</dbReference>
<evidence type="ECO:0000259" key="10">
    <source>
        <dbReference type="Pfam" id="PF02602"/>
    </source>
</evidence>
<evidence type="ECO:0000256" key="5">
    <source>
        <dbReference type="ARBA" id="ARBA00023244"/>
    </source>
</evidence>
<evidence type="ECO:0000256" key="6">
    <source>
        <dbReference type="ARBA" id="ARBA00037589"/>
    </source>
</evidence>
<evidence type="ECO:0000256" key="4">
    <source>
        <dbReference type="ARBA" id="ARBA00023239"/>
    </source>
</evidence>
<comment type="function">
    <text evidence="6 9">Catalyzes cyclization of the linear tetrapyrrole, hydroxymethylbilane, to the macrocyclic uroporphyrinogen III.</text>
</comment>
<keyword evidence="4 9" id="KW-0456">Lyase</keyword>
<dbReference type="GO" id="GO:0006780">
    <property type="term" value="P:uroporphyrinogen III biosynthetic process"/>
    <property type="evidence" value="ECO:0007669"/>
    <property type="project" value="UniProtKB-UniRule"/>
</dbReference>
<dbReference type="InterPro" id="IPR039793">
    <property type="entry name" value="UROS/Hem4"/>
</dbReference>
<name>A0A1X7AJA7_9GAMM</name>
<feature type="domain" description="Tetrapyrrole biosynthesis uroporphyrinogen III synthase" evidence="10">
    <location>
        <begin position="20"/>
        <end position="229"/>
    </location>
</feature>
<evidence type="ECO:0000256" key="1">
    <source>
        <dbReference type="ARBA" id="ARBA00004772"/>
    </source>
</evidence>
<sequence>MTKTLNGLRVLVTRPQPQADRLAAYLEGLGAKTAILPMIAIQSCKPETLPANIDLTEYSKVIVISVPAVEQFFALKPANSMTPAWVTPGQGTADALKEYGITAHCPDEEFTSEAMLNLEPLQQVSGQKILLIKGEGGRDTLAETLTDRGADVSSLIVYQRICPDYPAGMLDRTVEEQQISAIVATSGQIVINLLECSSKPELLRDIPLLVPSPRVASLAMENGFKKVITTPGAGDSDIATALLQLL</sequence>
<dbReference type="EC" id="4.2.1.75" evidence="3 9"/>
<evidence type="ECO:0000256" key="3">
    <source>
        <dbReference type="ARBA" id="ARBA00013109"/>
    </source>
</evidence>
<dbReference type="UniPathway" id="UPA00251">
    <property type="reaction ID" value="UER00320"/>
</dbReference>
<dbReference type="InterPro" id="IPR003754">
    <property type="entry name" value="4pyrrol_synth_uPrphyn_synth"/>
</dbReference>
<evidence type="ECO:0000256" key="2">
    <source>
        <dbReference type="ARBA" id="ARBA00008133"/>
    </source>
</evidence>
<comment type="pathway">
    <text evidence="1 9">Porphyrin-containing compound metabolism; protoporphyrin-IX biosynthesis; coproporphyrinogen-III from 5-aminolevulinate: step 3/4.</text>
</comment>
<dbReference type="Gene3D" id="3.40.50.10090">
    <property type="match status" value="2"/>
</dbReference>
<reference evidence="11 12" key="1">
    <citation type="submission" date="2017-03" db="EMBL/GenBank/DDBJ databases">
        <authorList>
            <person name="Afonso C.L."/>
            <person name="Miller P.J."/>
            <person name="Scott M.A."/>
            <person name="Spackman E."/>
            <person name="Goraichik I."/>
            <person name="Dimitrov K.M."/>
            <person name="Suarez D.L."/>
            <person name="Swayne D.E."/>
        </authorList>
    </citation>
    <scope>NUCLEOTIDE SEQUENCE [LARGE SCALE GENOMIC DNA]</scope>
    <source>
        <strain evidence="11">SB41UT1</strain>
    </source>
</reference>
<proteinExistence type="inferred from homology"/>
<evidence type="ECO:0000256" key="7">
    <source>
        <dbReference type="ARBA" id="ARBA00040167"/>
    </source>
</evidence>
<dbReference type="EMBL" id="FWPT01000004">
    <property type="protein sequence ID" value="SMA45824.1"/>
    <property type="molecule type" value="Genomic_DNA"/>
</dbReference>
<comment type="catalytic activity">
    <reaction evidence="8 9">
        <text>hydroxymethylbilane = uroporphyrinogen III + H2O</text>
        <dbReference type="Rhea" id="RHEA:18965"/>
        <dbReference type="ChEBI" id="CHEBI:15377"/>
        <dbReference type="ChEBI" id="CHEBI:57308"/>
        <dbReference type="ChEBI" id="CHEBI:57845"/>
        <dbReference type="EC" id="4.2.1.75"/>
    </reaction>
</comment>
<dbReference type="SUPFAM" id="SSF69618">
    <property type="entry name" value="HemD-like"/>
    <property type="match status" value="1"/>
</dbReference>
<evidence type="ECO:0000256" key="9">
    <source>
        <dbReference type="RuleBase" id="RU366031"/>
    </source>
</evidence>
<organism evidence="11 12">
    <name type="scientific">Parendozoicomonas haliclonae</name>
    <dbReference type="NCBI Taxonomy" id="1960125"/>
    <lineage>
        <taxon>Bacteria</taxon>
        <taxon>Pseudomonadati</taxon>
        <taxon>Pseudomonadota</taxon>
        <taxon>Gammaproteobacteria</taxon>
        <taxon>Oceanospirillales</taxon>
        <taxon>Endozoicomonadaceae</taxon>
        <taxon>Parendozoicomonas</taxon>
    </lineage>
</organism>
<dbReference type="Pfam" id="PF02602">
    <property type="entry name" value="HEM4"/>
    <property type="match status" value="1"/>
</dbReference>
<protein>
    <recommendedName>
        <fullName evidence="7 9">Uroporphyrinogen-III synthase</fullName>
        <ecNumber evidence="3 9">4.2.1.75</ecNumber>
    </recommendedName>
</protein>
<comment type="similarity">
    <text evidence="2 9">Belongs to the uroporphyrinogen-III synthase family.</text>
</comment>
<evidence type="ECO:0000313" key="12">
    <source>
        <dbReference type="Proteomes" id="UP000196573"/>
    </source>
</evidence>
<accession>A0A1X7AJA7</accession>
<evidence type="ECO:0000256" key="8">
    <source>
        <dbReference type="ARBA" id="ARBA00048617"/>
    </source>
</evidence>
<dbReference type="OrthoDB" id="9787650at2"/>